<dbReference type="InterPro" id="IPR011055">
    <property type="entry name" value="Dup_hybrid_motif"/>
</dbReference>
<keyword evidence="1" id="KW-0175">Coiled coil</keyword>
<evidence type="ECO:0000259" key="2">
    <source>
        <dbReference type="Pfam" id="PF01551"/>
    </source>
</evidence>
<evidence type="ECO:0000313" key="3">
    <source>
        <dbReference type="EMBL" id="KKP63991.1"/>
    </source>
</evidence>
<dbReference type="InterPro" id="IPR016047">
    <property type="entry name" value="M23ase_b-sheet_dom"/>
</dbReference>
<dbReference type="InterPro" id="IPR050570">
    <property type="entry name" value="Cell_wall_metabolism_enzyme"/>
</dbReference>
<dbReference type="GO" id="GO:0004222">
    <property type="term" value="F:metalloendopeptidase activity"/>
    <property type="evidence" value="ECO:0007669"/>
    <property type="project" value="TreeGrafter"/>
</dbReference>
<feature type="coiled-coil region" evidence="1">
    <location>
        <begin position="105"/>
        <end position="132"/>
    </location>
</feature>
<proteinExistence type="predicted"/>
<gene>
    <name evidence="3" type="ORF">UR61_C0057G0007</name>
</gene>
<dbReference type="Pfam" id="PF01551">
    <property type="entry name" value="Peptidase_M23"/>
    <property type="match status" value="1"/>
</dbReference>
<dbReference type="SUPFAM" id="SSF51261">
    <property type="entry name" value="Duplicated hybrid motif"/>
    <property type="match status" value="2"/>
</dbReference>
<sequence length="435" mass="49463">MKKFLLITILGIMIVGIFLSSFKDKIDAAEPCPESMPIQERYLCLQKELDKLESSEGSLQKRLKNEDYQQLTLKEKISYLTTQISQNEAVIKTLHMEITSQDLEISLLGKEIQEKEDNLSLLRQEINILEETVNERVTESYKFSYVGALELFLDVKNLDSVLRKTKYLIETRIKDKNSLLEFSNKSDKLIEEELLLASQKADLQIKRNNIEEEKETLLEEKKILDQQRVEKDRLLAESQKREDEYKSQLKAVTAAISAADEQISEIVIQLFNQGLLGNGMKVAAGQTIAYQGHTGCSYGSHLHFDIRNKSDYRVNPFPTYLTYSGGYVLSNKYLTPLRSAYLTQGYRTGHLAIDMVSLRDGNQNYEKYTVPTGLCPIVDSLIATRGNQAYLTGEGAPIKAISSGKVYYGIESKWGGKYALVVHDDGFKSFYLHIK</sequence>
<feature type="domain" description="M23ase beta-sheet core" evidence="2">
    <location>
        <begin position="273"/>
        <end position="315"/>
    </location>
</feature>
<evidence type="ECO:0000256" key="1">
    <source>
        <dbReference type="SAM" id="Coils"/>
    </source>
</evidence>
<comment type="caution">
    <text evidence="3">The sequence shown here is derived from an EMBL/GenBank/DDBJ whole genome shotgun (WGS) entry which is preliminary data.</text>
</comment>
<dbReference type="EMBL" id="LBPV01000057">
    <property type="protein sequence ID" value="KKP63991.1"/>
    <property type="molecule type" value="Genomic_DNA"/>
</dbReference>
<dbReference type="Proteomes" id="UP000033866">
    <property type="component" value="Unassembled WGS sequence"/>
</dbReference>
<dbReference type="AlphaFoldDB" id="A0A0G0BK26"/>
<dbReference type="PANTHER" id="PTHR21666">
    <property type="entry name" value="PEPTIDASE-RELATED"/>
    <property type="match status" value="1"/>
</dbReference>
<dbReference type="Gene3D" id="6.10.250.3150">
    <property type="match status" value="1"/>
</dbReference>
<dbReference type="PANTHER" id="PTHR21666:SF270">
    <property type="entry name" value="MUREIN HYDROLASE ACTIVATOR ENVC"/>
    <property type="match status" value="1"/>
</dbReference>
<protein>
    <submittedName>
        <fullName evidence="3">Peptidase, M23/M37 family</fullName>
    </submittedName>
</protein>
<dbReference type="Gene3D" id="2.70.70.10">
    <property type="entry name" value="Glucose Permease (Domain IIA)"/>
    <property type="match status" value="2"/>
</dbReference>
<dbReference type="CDD" id="cd12797">
    <property type="entry name" value="M23_peptidase"/>
    <property type="match status" value="2"/>
</dbReference>
<name>A0A0G0BK26_9BACT</name>
<evidence type="ECO:0000313" key="4">
    <source>
        <dbReference type="Proteomes" id="UP000033866"/>
    </source>
</evidence>
<accession>A0A0G0BK26</accession>
<feature type="coiled-coil region" evidence="1">
    <location>
        <begin position="196"/>
        <end position="255"/>
    </location>
</feature>
<organism evidence="3 4">
    <name type="scientific">candidate division WS6 bacterium GW2011_GWE1_34_7</name>
    <dbReference type="NCBI Taxonomy" id="1619093"/>
    <lineage>
        <taxon>Bacteria</taxon>
        <taxon>Candidatus Dojkabacteria</taxon>
    </lineage>
</organism>
<reference evidence="3 4" key="1">
    <citation type="journal article" date="2015" name="Nature">
        <title>rRNA introns, odd ribosomes, and small enigmatic genomes across a large radiation of phyla.</title>
        <authorList>
            <person name="Brown C.T."/>
            <person name="Hug L.A."/>
            <person name="Thomas B.C."/>
            <person name="Sharon I."/>
            <person name="Castelle C.J."/>
            <person name="Singh A."/>
            <person name="Wilkins M.J."/>
            <person name="Williams K.H."/>
            <person name="Banfield J.F."/>
        </authorList>
    </citation>
    <scope>NUCLEOTIDE SEQUENCE [LARGE SCALE GENOMIC DNA]</scope>
</reference>